<proteinExistence type="predicted"/>
<evidence type="ECO:0000256" key="2">
    <source>
        <dbReference type="ARBA" id="ARBA00022723"/>
    </source>
</evidence>
<dbReference type="FunFam" id="3.40.50.720:FF:000003">
    <property type="entry name" value="S-(hydroxymethyl)glutathione dehydrogenase"/>
    <property type="match status" value="1"/>
</dbReference>
<dbReference type="EMBL" id="UINC01001150">
    <property type="protein sequence ID" value="SUZ72426.1"/>
    <property type="molecule type" value="Genomic_DNA"/>
</dbReference>
<evidence type="ECO:0000256" key="1">
    <source>
        <dbReference type="ARBA" id="ARBA00001947"/>
    </source>
</evidence>
<dbReference type="InterPro" id="IPR036291">
    <property type="entry name" value="NAD(P)-bd_dom_sf"/>
</dbReference>
<comment type="cofactor">
    <cofactor evidence="1">
        <name>Zn(2+)</name>
        <dbReference type="ChEBI" id="CHEBI:29105"/>
    </cofactor>
</comment>
<evidence type="ECO:0000256" key="5">
    <source>
        <dbReference type="ARBA" id="ARBA00023027"/>
    </source>
</evidence>
<feature type="domain" description="Enoyl reductase (ER)" evidence="6">
    <location>
        <begin position="11"/>
        <end position="360"/>
    </location>
</feature>
<keyword evidence="2" id="KW-0479">Metal-binding</keyword>
<dbReference type="SMART" id="SM00829">
    <property type="entry name" value="PKS_ER"/>
    <property type="match status" value="1"/>
</dbReference>
<dbReference type="Gene3D" id="3.40.50.720">
    <property type="entry name" value="NAD(P)-binding Rossmann-like Domain"/>
    <property type="match status" value="1"/>
</dbReference>
<name>A0A381PZF5_9ZZZZ</name>
<dbReference type="InterPro" id="IPR020843">
    <property type="entry name" value="ER"/>
</dbReference>
<dbReference type="GO" id="GO:0005829">
    <property type="term" value="C:cytosol"/>
    <property type="evidence" value="ECO:0007669"/>
    <property type="project" value="TreeGrafter"/>
</dbReference>
<protein>
    <recommendedName>
        <fullName evidence="6">Enoyl reductase (ER) domain-containing protein</fullName>
    </recommendedName>
</protein>
<dbReference type="InterPro" id="IPR013154">
    <property type="entry name" value="ADH-like_N"/>
</dbReference>
<keyword evidence="4" id="KW-0560">Oxidoreductase</keyword>
<dbReference type="PANTHER" id="PTHR43880:SF12">
    <property type="entry name" value="ALCOHOL DEHYDROGENASE CLASS-3"/>
    <property type="match status" value="1"/>
</dbReference>
<reference evidence="7" key="1">
    <citation type="submission" date="2018-05" db="EMBL/GenBank/DDBJ databases">
        <authorList>
            <person name="Lanie J.A."/>
            <person name="Ng W.-L."/>
            <person name="Kazmierczak K.M."/>
            <person name="Andrzejewski T.M."/>
            <person name="Davidsen T.M."/>
            <person name="Wayne K.J."/>
            <person name="Tettelin H."/>
            <person name="Glass J.I."/>
            <person name="Rusch D."/>
            <person name="Podicherti R."/>
            <person name="Tsui H.-C.T."/>
            <person name="Winkler M.E."/>
        </authorList>
    </citation>
    <scope>NUCLEOTIDE SEQUENCE</scope>
</reference>
<dbReference type="InterPro" id="IPR011032">
    <property type="entry name" value="GroES-like_sf"/>
</dbReference>
<dbReference type="InterPro" id="IPR013149">
    <property type="entry name" value="ADH-like_C"/>
</dbReference>
<accession>A0A381PZF5</accession>
<dbReference type="CDD" id="cd08279">
    <property type="entry name" value="Zn_ADH_class_III"/>
    <property type="match status" value="1"/>
</dbReference>
<evidence type="ECO:0000256" key="3">
    <source>
        <dbReference type="ARBA" id="ARBA00022833"/>
    </source>
</evidence>
<evidence type="ECO:0000259" key="6">
    <source>
        <dbReference type="SMART" id="SM00829"/>
    </source>
</evidence>
<dbReference type="Pfam" id="PF08240">
    <property type="entry name" value="ADH_N"/>
    <property type="match status" value="1"/>
</dbReference>
<dbReference type="GO" id="GO:0051903">
    <property type="term" value="F:S-(hydroxymethyl)glutathione dehydrogenase [NAD(P)+] activity"/>
    <property type="evidence" value="ECO:0007669"/>
    <property type="project" value="TreeGrafter"/>
</dbReference>
<dbReference type="InterPro" id="IPR002328">
    <property type="entry name" value="ADH_Zn_CS"/>
</dbReference>
<dbReference type="GO" id="GO:0008270">
    <property type="term" value="F:zinc ion binding"/>
    <property type="evidence" value="ECO:0007669"/>
    <property type="project" value="InterPro"/>
</dbReference>
<organism evidence="7">
    <name type="scientific">marine metagenome</name>
    <dbReference type="NCBI Taxonomy" id="408172"/>
    <lineage>
        <taxon>unclassified sequences</taxon>
        <taxon>metagenomes</taxon>
        <taxon>ecological metagenomes</taxon>
    </lineage>
</organism>
<dbReference type="PANTHER" id="PTHR43880">
    <property type="entry name" value="ALCOHOL DEHYDROGENASE"/>
    <property type="match status" value="1"/>
</dbReference>
<dbReference type="SUPFAM" id="SSF50129">
    <property type="entry name" value="GroES-like"/>
    <property type="match status" value="1"/>
</dbReference>
<dbReference type="Gene3D" id="3.90.180.10">
    <property type="entry name" value="Medium-chain alcohol dehydrogenases, catalytic domain"/>
    <property type="match status" value="1"/>
</dbReference>
<dbReference type="PROSITE" id="PS00059">
    <property type="entry name" value="ADH_ZINC"/>
    <property type="match status" value="1"/>
</dbReference>
<keyword evidence="3" id="KW-0862">Zinc</keyword>
<evidence type="ECO:0000313" key="7">
    <source>
        <dbReference type="EMBL" id="SUZ72426.1"/>
    </source>
</evidence>
<sequence>MKAAVLNQIPGELEIEDISVDKPGPNEVLVQVVNAGLCHSDLHFMDAAWQTQLPAVMGHESAGVVQAVGADVAYVAPGDHVITCLSVFCGNCDLCLTGRPNLCRNNAAVSRPDDVTPRLAKGDGTAVAQFARLGGFAEEMLVHQNAVVKIREDMPLDRASLIGCGVTTGVGAVFKTAKIEPGSTVAVFGAGGIGLSAVQGARIAGAGRIISIDVTADKLETARSVGATDTVNGAETDAVAAIHEMTKGGVDYAFECIGLKATCEQAWSASKLGGTTVIVGMMPFGEKIEIPGYEVFMMEKRLQGSMMGSNSFRVDMPRYIDMYLDGRLMLDEMISSHIQLEQINEGYDQMRQRVGTRTVIDFN</sequence>
<dbReference type="GO" id="GO:0046294">
    <property type="term" value="P:formaldehyde catabolic process"/>
    <property type="evidence" value="ECO:0007669"/>
    <property type="project" value="TreeGrafter"/>
</dbReference>
<dbReference type="SUPFAM" id="SSF51735">
    <property type="entry name" value="NAD(P)-binding Rossmann-fold domains"/>
    <property type="match status" value="1"/>
</dbReference>
<dbReference type="Pfam" id="PF00107">
    <property type="entry name" value="ADH_zinc_N"/>
    <property type="match status" value="1"/>
</dbReference>
<keyword evidence="5" id="KW-0520">NAD</keyword>
<gene>
    <name evidence="7" type="ORF">METZ01_LOCUS25280</name>
</gene>
<evidence type="ECO:0000256" key="4">
    <source>
        <dbReference type="ARBA" id="ARBA00023002"/>
    </source>
</evidence>
<dbReference type="AlphaFoldDB" id="A0A381PZF5"/>